<keyword evidence="8" id="KW-1015">Disulfide bond</keyword>
<feature type="domain" description="Ig-like" evidence="13">
    <location>
        <begin position="304"/>
        <end position="409"/>
    </location>
</feature>
<dbReference type="InterPro" id="IPR003599">
    <property type="entry name" value="Ig_sub"/>
</dbReference>
<evidence type="ECO:0000256" key="10">
    <source>
        <dbReference type="ARBA" id="ARBA00023180"/>
    </source>
</evidence>
<dbReference type="GO" id="GO:0019966">
    <property type="term" value="F:interleukin-1 binding"/>
    <property type="evidence" value="ECO:0007669"/>
    <property type="project" value="TreeGrafter"/>
</dbReference>
<keyword evidence="14" id="KW-1185">Reference proteome</keyword>
<evidence type="ECO:0000313" key="16">
    <source>
        <dbReference type="RefSeq" id="XP_023573106.1"/>
    </source>
</evidence>
<dbReference type="PRINTS" id="PR01536">
    <property type="entry name" value="INTRLKN1R12F"/>
</dbReference>
<dbReference type="GO" id="GO:0016020">
    <property type="term" value="C:membrane"/>
    <property type="evidence" value="ECO:0007669"/>
    <property type="project" value="UniProtKB-SubCell"/>
</dbReference>
<dbReference type="InterPro" id="IPR013783">
    <property type="entry name" value="Ig-like_fold"/>
</dbReference>
<dbReference type="PANTHER" id="PTHR11890:SF3">
    <property type="entry name" value="INTERLEUKIN-1 RECEPTOR TYPE 2"/>
    <property type="match status" value="1"/>
</dbReference>
<dbReference type="GeneID" id="101579835"/>
<proteinExistence type="inferred from homology"/>
<dbReference type="PANTHER" id="PTHR11890">
    <property type="entry name" value="INTERLEUKIN-1 RECEPTOR FAMILY MEMBER"/>
    <property type="match status" value="1"/>
</dbReference>
<keyword evidence="9 15" id="KW-0675">Receptor</keyword>
<sequence length="457" mass="50676">MHSSWLPREPHRELHTLVKARSACLCDFWRKSSKGAQETRRHRRVNRMQPVGRAISSARSSQRLCAAALTLCTLMTAVSAFTAPPEGHSGATGNCSFRGKFLKQEFRQEGEPVVLRCPLAYFGSGPIGSPGPHQLVTWRGNSSSQLIAMGEPRVRVKDGVLWIVPALRNDSGTYICSVRDASHCEEIAMELQILEDAEASLPLVTYAQTLTLGTDGMLVCADTLDFSGDKDSMHVRWYRRSVLLGGDGGRFHNVEEQKRLLVVNVSVEDEGPYTCVLTFVHEGRRLNVTRHISLIIREVTDTVPVVISPLDTISASLGSRLTIPCTVSLGASPPESTMLWWGVNMTLLENLYPEGRVTEGPRREYSVNGENFIEVPLNFNPVLREDLNMDFKCNIFNSLGFQTLHTTVKEAPATFSWGVALAPLSLVLLALGGLCLHRHWKRRPGKTYRLTTLKTGL</sequence>
<dbReference type="CTD" id="7850"/>
<evidence type="ECO:0000256" key="9">
    <source>
        <dbReference type="ARBA" id="ARBA00023170"/>
    </source>
</evidence>
<keyword evidence="5" id="KW-0677">Repeat</keyword>
<evidence type="ECO:0000256" key="3">
    <source>
        <dbReference type="ARBA" id="ARBA00022692"/>
    </source>
</evidence>
<dbReference type="SUPFAM" id="SSF48726">
    <property type="entry name" value="Immunoglobulin"/>
    <property type="match status" value="3"/>
</dbReference>
<dbReference type="AlphaFoldDB" id="A0A6P6ELF6"/>
<dbReference type="RefSeq" id="XP_023573105.1">
    <property type="nucleotide sequence ID" value="XM_023717337.1"/>
</dbReference>
<evidence type="ECO:0000256" key="7">
    <source>
        <dbReference type="ARBA" id="ARBA00023136"/>
    </source>
</evidence>
<gene>
    <name evidence="15 16" type="primary">Il1r2</name>
</gene>
<evidence type="ECO:0000313" key="14">
    <source>
        <dbReference type="Proteomes" id="UP000515203"/>
    </source>
</evidence>
<keyword evidence="4" id="KW-0732">Signal</keyword>
<evidence type="ECO:0000256" key="8">
    <source>
        <dbReference type="ARBA" id="ARBA00023157"/>
    </source>
</evidence>
<keyword evidence="7 12" id="KW-0472">Membrane</keyword>
<keyword evidence="3 12" id="KW-0812">Transmembrane</keyword>
<reference evidence="15 16" key="1">
    <citation type="submission" date="2025-04" db="UniProtKB">
        <authorList>
            <consortium name="RefSeq"/>
        </authorList>
    </citation>
    <scope>IDENTIFICATION</scope>
</reference>
<keyword evidence="6 12" id="KW-1133">Transmembrane helix</keyword>
<name>A0A6P6ELF6_OCTDE</name>
<evidence type="ECO:0000256" key="2">
    <source>
        <dbReference type="ARBA" id="ARBA00009752"/>
    </source>
</evidence>
<dbReference type="InterPro" id="IPR007110">
    <property type="entry name" value="Ig-like_dom"/>
</dbReference>
<dbReference type="PROSITE" id="PS50835">
    <property type="entry name" value="IG_LIKE"/>
    <property type="match status" value="3"/>
</dbReference>
<dbReference type="Proteomes" id="UP000515203">
    <property type="component" value="Unplaced"/>
</dbReference>
<evidence type="ECO:0000259" key="13">
    <source>
        <dbReference type="PROSITE" id="PS50835"/>
    </source>
</evidence>
<protein>
    <submittedName>
        <fullName evidence="15 16">Interleukin-1 receptor type 2 isoform X1</fullName>
    </submittedName>
</protein>
<dbReference type="InterPro" id="IPR036179">
    <property type="entry name" value="Ig-like_dom_sf"/>
</dbReference>
<dbReference type="GO" id="GO:0004910">
    <property type="term" value="F:interleukin-1, type II, blocking receptor activity"/>
    <property type="evidence" value="ECO:0007669"/>
    <property type="project" value="InterPro"/>
</dbReference>
<dbReference type="Gene3D" id="2.60.40.10">
    <property type="entry name" value="Immunoglobulins"/>
    <property type="match status" value="3"/>
</dbReference>
<comment type="similarity">
    <text evidence="2">Belongs to the interleukin-1 receptor family.</text>
</comment>
<comment type="subcellular location">
    <subcellularLocation>
        <location evidence="1">Membrane</location>
        <topology evidence="1">Single-pass type I membrane protein</topology>
    </subcellularLocation>
</comment>
<feature type="domain" description="Ig-like" evidence="13">
    <location>
        <begin position="85"/>
        <end position="192"/>
    </location>
</feature>
<keyword evidence="11" id="KW-0393">Immunoglobulin domain</keyword>
<feature type="transmembrane region" description="Helical" evidence="12">
    <location>
        <begin position="415"/>
        <end position="436"/>
    </location>
</feature>
<evidence type="ECO:0000256" key="1">
    <source>
        <dbReference type="ARBA" id="ARBA00004479"/>
    </source>
</evidence>
<accession>A0A6P6ELF6</accession>
<dbReference type="FunFam" id="2.60.40.10:FF:000188">
    <property type="entry name" value="Interleukin-1 receptor accessory protein-like 1"/>
    <property type="match status" value="1"/>
</dbReference>
<evidence type="ECO:0000256" key="4">
    <source>
        <dbReference type="ARBA" id="ARBA00022729"/>
    </source>
</evidence>
<dbReference type="SMART" id="SM00409">
    <property type="entry name" value="IG"/>
    <property type="match status" value="3"/>
</dbReference>
<dbReference type="RefSeq" id="XP_023573106.1">
    <property type="nucleotide sequence ID" value="XM_023717338.1"/>
</dbReference>
<dbReference type="OrthoDB" id="9881731at2759"/>
<evidence type="ECO:0000256" key="6">
    <source>
        <dbReference type="ARBA" id="ARBA00022989"/>
    </source>
</evidence>
<dbReference type="InterPro" id="IPR004077">
    <property type="entry name" value="IL-1_rcpt_II-typ"/>
</dbReference>
<keyword evidence="10" id="KW-0325">Glycoprotein</keyword>
<evidence type="ECO:0000256" key="12">
    <source>
        <dbReference type="SAM" id="Phobius"/>
    </source>
</evidence>
<evidence type="ECO:0000256" key="11">
    <source>
        <dbReference type="ARBA" id="ARBA00023319"/>
    </source>
</evidence>
<evidence type="ECO:0000313" key="15">
    <source>
        <dbReference type="RefSeq" id="XP_023573105.1"/>
    </source>
</evidence>
<dbReference type="InterPro" id="IPR015621">
    <property type="entry name" value="IL-1_rcpt_fam"/>
</dbReference>
<dbReference type="PRINTS" id="PR01539">
    <property type="entry name" value="INTRLEUKN1R2"/>
</dbReference>
<organism evidence="14 16">
    <name type="scientific">Octodon degus</name>
    <name type="common">Degu</name>
    <name type="synonym">Sciurus degus</name>
    <dbReference type="NCBI Taxonomy" id="10160"/>
    <lineage>
        <taxon>Eukaryota</taxon>
        <taxon>Metazoa</taxon>
        <taxon>Chordata</taxon>
        <taxon>Craniata</taxon>
        <taxon>Vertebrata</taxon>
        <taxon>Euteleostomi</taxon>
        <taxon>Mammalia</taxon>
        <taxon>Eutheria</taxon>
        <taxon>Euarchontoglires</taxon>
        <taxon>Glires</taxon>
        <taxon>Rodentia</taxon>
        <taxon>Hystricomorpha</taxon>
        <taxon>Octodontidae</taxon>
        <taxon>Octodon</taxon>
    </lineage>
</organism>
<feature type="domain" description="Ig-like" evidence="13">
    <location>
        <begin position="202"/>
        <end position="293"/>
    </location>
</feature>
<dbReference type="InterPro" id="IPR004074">
    <property type="entry name" value="IL-1_rcpt_I/II-typ"/>
</dbReference>
<evidence type="ECO:0000256" key="5">
    <source>
        <dbReference type="ARBA" id="ARBA00022737"/>
    </source>
</evidence>